<dbReference type="EMBL" id="CAJQZP010000686">
    <property type="protein sequence ID" value="CAG4976571.1"/>
    <property type="molecule type" value="Genomic_DNA"/>
</dbReference>
<protein>
    <submittedName>
        <fullName evidence="2">(apollo) hypothetical protein</fullName>
    </submittedName>
</protein>
<dbReference type="OrthoDB" id="8193306at2759"/>
<reference evidence="2" key="1">
    <citation type="submission" date="2021-04" db="EMBL/GenBank/DDBJ databases">
        <authorList>
            <person name="Tunstrom K."/>
        </authorList>
    </citation>
    <scope>NUCLEOTIDE SEQUENCE</scope>
</reference>
<feature type="compositionally biased region" description="Basic and acidic residues" evidence="1">
    <location>
        <begin position="124"/>
        <end position="139"/>
    </location>
</feature>
<proteinExistence type="predicted"/>
<organism evidence="2 3">
    <name type="scientific">Parnassius apollo</name>
    <name type="common">Apollo butterfly</name>
    <name type="synonym">Papilio apollo</name>
    <dbReference type="NCBI Taxonomy" id="110799"/>
    <lineage>
        <taxon>Eukaryota</taxon>
        <taxon>Metazoa</taxon>
        <taxon>Ecdysozoa</taxon>
        <taxon>Arthropoda</taxon>
        <taxon>Hexapoda</taxon>
        <taxon>Insecta</taxon>
        <taxon>Pterygota</taxon>
        <taxon>Neoptera</taxon>
        <taxon>Endopterygota</taxon>
        <taxon>Lepidoptera</taxon>
        <taxon>Glossata</taxon>
        <taxon>Ditrysia</taxon>
        <taxon>Papilionoidea</taxon>
        <taxon>Papilionidae</taxon>
        <taxon>Parnassiinae</taxon>
        <taxon>Parnassini</taxon>
        <taxon>Parnassius</taxon>
        <taxon>Parnassius</taxon>
    </lineage>
</organism>
<keyword evidence="3" id="KW-1185">Reference proteome</keyword>
<evidence type="ECO:0000256" key="1">
    <source>
        <dbReference type="SAM" id="MobiDB-lite"/>
    </source>
</evidence>
<feature type="region of interest" description="Disordered" evidence="1">
    <location>
        <begin position="114"/>
        <end position="139"/>
    </location>
</feature>
<dbReference type="Proteomes" id="UP000691718">
    <property type="component" value="Unassembled WGS sequence"/>
</dbReference>
<dbReference type="AlphaFoldDB" id="A0A8S3WR89"/>
<accession>A0A8S3WR89</accession>
<sequence length="347" mass="39848">MLSSSSYELKVMDSDRQGSAGTSGVRIVTRQYLFDLMRNENFLNLDAKLNFLKDKLLSCEGYNEDQIVSLKHGFAHFKSEIKQKWTKAHYKIDNFIKYNRSWLEGTFEIPVVETSQKRPGRPSKSFEDASERSKRRKTEELRSNFEKEIIIHAAKVELGKSGNKDASNVLKDITSTPTRATKYKKAFYLTKSSKEQPSLTPMQALQMFIDADLTQGQYEIIRKTNKKFFPCYSALQKAKKKCYPPQESCTVTSTSAEAQLQPLMDVTVRRLSEYLEEVLITLNEQERECLTIINKWGCDGSQQSQFKQKLESDIDSDSNIFQSCFVPLQLVCGDNNKKVLWNNPTLS</sequence>
<evidence type="ECO:0000313" key="2">
    <source>
        <dbReference type="EMBL" id="CAG4976571.1"/>
    </source>
</evidence>
<comment type="caution">
    <text evidence="2">The sequence shown here is derived from an EMBL/GenBank/DDBJ whole genome shotgun (WGS) entry which is preliminary data.</text>
</comment>
<name>A0A8S3WR89_PARAO</name>
<gene>
    <name evidence="2" type="ORF">PAPOLLO_LOCUS9271</name>
</gene>
<evidence type="ECO:0000313" key="3">
    <source>
        <dbReference type="Proteomes" id="UP000691718"/>
    </source>
</evidence>